<dbReference type="RefSeq" id="WP_343816445.1">
    <property type="nucleotide sequence ID" value="NZ_BAAADS010000026.1"/>
</dbReference>
<evidence type="ECO:0000256" key="1">
    <source>
        <dbReference type="ARBA" id="ARBA00035885"/>
    </source>
</evidence>
<dbReference type="InterPro" id="IPR002589">
    <property type="entry name" value="Macro_dom"/>
</dbReference>
<keyword evidence="4" id="KW-1185">Reference proteome</keyword>
<evidence type="ECO:0000313" key="3">
    <source>
        <dbReference type="EMBL" id="GAA0615572.1"/>
    </source>
</evidence>
<comment type="caution">
    <text evidence="3">The sequence shown here is derived from an EMBL/GenBank/DDBJ whole genome shotgun (WGS) entry which is preliminary data.</text>
</comment>
<proteinExistence type="predicted"/>
<reference evidence="3 4" key="1">
    <citation type="journal article" date="2019" name="Int. J. Syst. Evol. Microbiol.">
        <title>The Global Catalogue of Microorganisms (GCM) 10K type strain sequencing project: providing services to taxonomists for standard genome sequencing and annotation.</title>
        <authorList>
            <consortium name="The Broad Institute Genomics Platform"/>
            <consortium name="The Broad Institute Genome Sequencing Center for Infectious Disease"/>
            <person name="Wu L."/>
            <person name="Ma J."/>
        </authorList>
    </citation>
    <scope>NUCLEOTIDE SEQUENCE [LARGE SCALE GENOMIC DNA]</scope>
    <source>
        <strain evidence="3 4">JCM 15395</strain>
    </source>
</reference>
<evidence type="ECO:0000259" key="2">
    <source>
        <dbReference type="Pfam" id="PF01661"/>
    </source>
</evidence>
<dbReference type="Pfam" id="PF01661">
    <property type="entry name" value="Macro"/>
    <property type="match status" value="1"/>
</dbReference>
<dbReference type="PANTHER" id="PTHR12521">
    <property type="entry name" value="PROTEIN C6ORF130"/>
    <property type="match status" value="1"/>
</dbReference>
<gene>
    <name evidence="3" type="ORF">GCM10009001_36010</name>
</gene>
<organism evidence="3 4">
    <name type="scientific">Virgibacillus siamensis</name>
    <dbReference type="NCBI Taxonomy" id="480071"/>
    <lineage>
        <taxon>Bacteria</taxon>
        <taxon>Bacillati</taxon>
        <taxon>Bacillota</taxon>
        <taxon>Bacilli</taxon>
        <taxon>Bacillales</taxon>
        <taxon>Bacillaceae</taxon>
        <taxon>Virgibacillus</taxon>
    </lineage>
</organism>
<feature type="domain" description="Macro" evidence="2">
    <location>
        <begin position="18"/>
        <end position="95"/>
    </location>
</feature>
<evidence type="ECO:0000313" key="4">
    <source>
        <dbReference type="Proteomes" id="UP001500866"/>
    </source>
</evidence>
<name>A0ABN1GP56_9BACI</name>
<dbReference type="Proteomes" id="UP001500866">
    <property type="component" value="Unassembled WGS sequence"/>
</dbReference>
<dbReference type="SUPFAM" id="SSF52949">
    <property type="entry name" value="Macro domain-like"/>
    <property type="match status" value="1"/>
</dbReference>
<dbReference type="Gene3D" id="3.40.220.10">
    <property type="entry name" value="Leucine Aminopeptidase, subunit E, domain 1"/>
    <property type="match status" value="1"/>
</dbReference>
<dbReference type="EMBL" id="BAAADS010000026">
    <property type="protein sequence ID" value="GAA0615572.1"/>
    <property type="molecule type" value="Genomic_DNA"/>
</dbReference>
<accession>A0ABN1GP56</accession>
<dbReference type="InterPro" id="IPR043472">
    <property type="entry name" value="Macro_dom-like"/>
</dbReference>
<dbReference type="InterPro" id="IPR050892">
    <property type="entry name" value="ADP-ribose_metab_enzymes"/>
</dbReference>
<sequence>MITYVRKDIFESPAQVLVNTVNTVGVMGKGIAKTFKIMYPDMFKQYQILCEDNQLTVGKLWIFKTEHKWILNFPTKTHWRSPSKLAYIEEGLKKFV</sequence>
<dbReference type="PANTHER" id="PTHR12521:SF0">
    <property type="entry name" value="ADP-RIBOSE GLYCOHYDROLASE OARD1"/>
    <property type="match status" value="1"/>
</dbReference>
<protein>
    <recommendedName>
        <fullName evidence="2">Macro domain-containing protein</fullName>
    </recommendedName>
</protein>
<comment type="catalytic activity">
    <reaction evidence="1">
        <text>an N-(ADP-alpha-D-ribosyl)-thymidine in DNA + H2O = a thymidine in DNA + ADP-D-ribose</text>
        <dbReference type="Rhea" id="RHEA:71655"/>
        <dbReference type="Rhea" id="RHEA-COMP:13556"/>
        <dbReference type="Rhea" id="RHEA-COMP:18051"/>
        <dbReference type="ChEBI" id="CHEBI:15377"/>
        <dbReference type="ChEBI" id="CHEBI:57967"/>
        <dbReference type="ChEBI" id="CHEBI:137386"/>
        <dbReference type="ChEBI" id="CHEBI:191199"/>
    </reaction>
    <physiologicalReaction direction="left-to-right" evidence="1">
        <dbReference type="Rhea" id="RHEA:71656"/>
    </physiologicalReaction>
</comment>